<keyword evidence="2" id="KW-1185">Reference proteome</keyword>
<dbReference type="Proteomes" id="UP001154420">
    <property type="component" value="Unassembled WGS sequence"/>
</dbReference>
<evidence type="ECO:0000313" key="2">
    <source>
        <dbReference type="Proteomes" id="UP001154420"/>
    </source>
</evidence>
<name>A0A9X5BGU4_9FIRM</name>
<sequence>MQIWRGFFMRILSLLEAVEICCGRTMPLVFVRINIVQIVLCIQKNLGGIISQCKGRVFPAYAKRLTLSNFCFIIYLVIQSI</sequence>
<dbReference type="AlphaFoldDB" id="A0A9X5BGU4"/>
<accession>A0A9X5BGU4</accession>
<evidence type="ECO:0000313" key="1">
    <source>
        <dbReference type="EMBL" id="NBJ93799.1"/>
    </source>
</evidence>
<protein>
    <submittedName>
        <fullName evidence="1">Uncharacterized protein</fullName>
    </submittedName>
</protein>
<reference evidence="1" key="1">
    <citation type="submission" date="2018-09" db="EMBL/GenBank/DDBJ databases">
        <title>Murine metabolic-syndrome-specific gut microbial biobank.</title>
        <authorList>
            <person name="Liu C."/>
        </authorList>
    </citation>
    <scope>NUCLEOTIDE SEQUENCE</scope>
    <source>
        <strain evidence="1">D42-62</strain>
    </source>
</reference>
<organism evidence="1 2">
    <name type="scientific">Parablautia muri</name>
    <dbReference type="NCBI Taxonomy" id="2320879"/>
    <lineage>
        <taxon>Bacteria</taxon>
        <taxon>Bacillati</taxon>
        <taxon>Bacillota</taxon>
        <taxon>Clostridia</taxon>
        <taxon>Lachnospirales</taxon>
        <taxon>Lachnospiraceae</taxon>
        <taxon>Parablautia</taxon>
    </lineage>
</organism>
<comment type="caution">
    <text evidence="1">The sequence shown here is derived from an EMBL/GenBank/DDBJ whole genome shotgun (WGS) entry which is preliminary data.</text>
</comment>
<gene>
    <name evidence="1" type="ORF">D5281_14635</name>
</gene>
<dbReference type="EMBL" id="QZDT01000024">
    <property type="protein sequence ID" value="NBJ93799.1"/>
    <property type="molecule type" value="Genomic_DNA"/>
</dbReference>
<proteinExistence type="predicted"/>